<dbReference type="AlphaFoldDB" id="A0A955RJE3"/>
<reference evidence="1" key="2">
    <citation type="journal article" date="2021" name="Microbiome">
        <title>Successional dynamics and alternative stable states in a saline activated sludge microbial community over 9 years.</title>
        <authorList>
            <person name="Wang Y."/>
            <person name="Ye J."/>
            <person name="Ju F."/>
            <person name="Liu L."/>
            <person name="Boyd J.A."/>
            <person name="Deng Y."/>
            <person name="Parks D.H."/>
            <person name="Jiang X."/>
            <person name="Yin X."/>
            <person name="Woodcroft B.J."/>
            <person name="Tyson G.W."/>
            <person name="Hugenholtz P."/>
            <person name="Polz M.F."/>
            <person name="Zhang T."/>
        </authorList>
    </citation>
    <scope>NUCLEOTIDE SEQUENCE</scope>
    <source>
        <strain evidence="1">HKST-UBA14</strain>
    </source>
</reference>
<dbReference type="Proteomes" id="UP000783287">
    <property type="component" value="Unassembled WGS sequence"/>
</dbReference>
<organism evidence="1 2">
    <name type="scientific">Candidatus Dojkabacteria bacterium</name>
    <dbReference type="NCBI Taxonomy" id="2099670"/>
    <lineage>
        <taxon>Bacteria</taxon>
        <taxon>Candidatus Dojkabacteria</taxon>
    </lineage>
</organism>
<sequence>MKNFLISSMLFLFLLSYINISSAQITINHLSHSKRAGSESVAGIHTTIIADRNDAFDVVYNLPEVQEWLELFNGPNGTSSITGGRPVIKVDGFEHPDFIVHVFELTPTHTATFDWYYVNLEDGSVRSLNQELR</sequence>
<proteinExistence type="predicted"/>
<dbReference type="EMBL" id="JAGQLK010000061">
    <property type="protein sequence ID" value="MCA9383369.1"/>
    <property type="molecule type" value="Genomic_DNA"/>
</dbReference>
<evidence type="ECO:0000313" key="2">
    <source>
        <dbReference type="Proteomes" id="UP000783287"/>
    </source>
</evidence>
<evidence type="ECO:0000313" key="1">
    <source>
        <dbReference type="EMBL" id="MCA9383369.1"/>
    </source>
</evidence>
<name>A0A955RJE3_9BACT</name>
<reference evidence="1" key="1">
    <citation type="submission" date="2020-04" db="EMBL/GenBank/DDBJ databases">
        <authorList>
            <person name="Zhang T."/>
        </authorList>
    </citation>
    <scope>NUCLEOTIDE SEQUENCE</scope>
    <source>
        <strain evidence="1">HKST-UBA14</strain>
    </source>
</reference>
<accession>A0A955RJE3</accession>
<comment type="caution">
    <text evidence="1">The sequence shown here is derived from an EMBL/GenBank/DDBJ whole genome shotgun (WGS) entry which is preliminary data.</text>
</comment>
<protein>
    <submittedName>
        <fullName evidence="1">Uncharacterized protein</fullName>
    </submittedName>
</protein>
<gene>
    <name evidence="1" type="ORF">KC909_03320</name>
</gene>